<name>A0A833HLL2_9FIRM</name>
<gene>
    <name evidence="1" type="ORF">F8153_14505</name>
</gene>
<proteinExistence type="predicted"/>
<accession>A0A833HLL2</accession>
<evidence type="ECO:0000313" key="1">
    <source>
        <dbReference type="EMBL" id="KAB3525937.1"/>
    </source>
</evidence>
<sequence>MSSKYAVCKYQATEGEEGAVALYRDLSWNMGKNIKAEEMVAIEHYEMLYIGLYSLYRVKILLNILLKVSQKKVIKMEHREHKGTVPVCYTYCHFIGECSGID</sequence>
<dbReference type="AlphaFoldDB" id="A0A833HLL2"/>
<comment type="caution">
    <text evidence="1">The sequence shown here is derived from an EMBL/GenBank/DDBJ whole genome shotgun (WGS) entry which is preliminary data.</text>
</comment>
<keyword evidence="2" id="KW-1185">Reference proteome</keyword>
<dbReference type="EMBL" id="WBZB01000055">
    <property type="protein sequence ID" value="KAB3525937.1"/>
    <property type="molecule type" value="Genomic_DNA"/>
</dbReference>
<reference evidence="1 2" key="1">
    <citation type="submission" date="2019-10" db="EMBL/GenBank/DDBJ databases">
        <title>Alkaliphilus serpentinus sp. nov. and Alkaliphilus pronyensis sp. nov., two novel anaerobic alkaliphilic species isolated from the serpentinized-hosted hydrothermal field of the Prony Bay (New Caledonia).</title>
        <authorList>
            <person name="Postec A."/>
        </authorList>
    </citation>
    <scope>NUCLEOTIDE SEQUENCE [LARGE SCALE GENOMIC DNA]</scope>
    <source>
        <strain evidence="1 2">LacT</strain>
    </source>
</reference>
<organism evidence="1 2">
    <name type="scientific">Alkaliphilus serpentinus</name>
    <dbReference type="NCBI Taxonomy" id="1482731"/>
    <lineage>
        <taxon>Bacteria</taxon>
        <taxon>Bacillati</taxon>
        <taxon>Bacillota</taxon>
        <taxon>Clostridia</taxon>
        <taxon>Peptostreptococcales</taxon>
        <taxon>Natronincolaceae</taxon>
        <taxon>Alkaliphilus</taxon>
    </lineage>
</organism>
<protein>
    <submittedName>
        <fullName evidence="1">Uncharacterized protein</fullName>
    </submittedName>
</protein>
<evidence type="ECO:0000313" key="2">
    <source>
        <dbReference type="Proteomes" id="UP000465601"/>
    </source>
</evidence>
<dbReference type="RefSeq" id="WP_151867071.1">
    <property type="nucleotide sequence ID" value="NZ_WBZB01000055.1"/>
</dbReference>
<dbReference type="Proteomes" id="UP000465601">
    <property type="component" value="Unassembled WGS sequence"/>
</dbReference>